<evidence type="ECO:0000313" key="5">
    <source>
        <dbReference type="EMBL" id="MBD5778618.1"/>
    </source>
</evidence>
<feature type="transmembrane region" description="Helical" evidence="3">
    <location>
        <begin position="433"/>
        <end position="458"/>
    </location>
</feature>
<dbReference type="Gene3D" id="3.40.50.1460">
    <property type="match status" value="1"/>
</dbReference>
<keyword evidence="3" id="KW-0812">Transmembrane</keyword>
<dbReference type="EMBL" id="JACYFG010000006">
    <property type="protein sequence ID" value="MBD5778618.1"/>
    <property type="molecule type" value="Genomic_DNA"/>
</dbReference>
<sequence>MSRQNAYALVIGIGRYRDEAITPLNFTNADARAFADLLTDESICGIPKENVRLLVDEEATLFAIKDSISGWLSRNAGADSTAIIFYAGHGDVEPDRTQQSQDAIANYLLPYDTSSANLYASALSKEEFQGLVRTVRCKRSVILMDACHSGGVATAGSRKMSVGYSKDMYSSLAEGAGSTVIAAAAPNQLSWEDKSLGHGIFTHHLLEALRGEADADGDGRITMTEVFDYLKRKVPESARKLGGAEQTPVFKADMSEDIVLTINPERIAGLAREAEEKAEAERKRIQEARERLYNFEKENSIPARAHNRANLLIEKPSEQLSPDERATIELMNAMIAGHVSVDTFVKHCDSQGVQAAPRQAVATPSKAAVPPASQNARPAPQRPASPRPKDEGVSAQLNLVMVLLALFMPLVGLIAGIYFMVQSEGSKKKAGKRWVWVSCASFALWFLLVGCLAFLGALEGGYDPYYY</sequence>
<proteinExistence type="predicted"/>
<keyword evidence="3" id="KW-0472">Membrane</keyword>
<dbReference type="InterPro" id="IPR018247">
    <property type="entry name" value="EF_Hand_1_Ca_BS"/>
</dbReference>
<dbReference type="PROSITE" id="PS50222">
    <property type="entry name" value="EF_HAND_2"/>
    <property type="match status" value="1"/>
</dbReference>
<dbReference type="GO" id="GO:0005509">
    <property type="term" value="F:calcium ion binding"/>
    <property type="evidence" value="ECO:0007669"/>
    <property type="project" value="InterPro"/>
</dbReference>
<dbReference type="SUPFAM" id="SSF52129">
    <property type="entry name" value="Caspase-like"/>
    <property type="match status" value="1"/>
</dbReference>
<dbReference type="InterPro" id="IPR052039">
    <property type="entry name" value="Caspase-related_regulators"/>
</dbReference>
<keyword evidence="6" id="KW-1185">Reference proteome</keyword>
<dbReference type="InterPro" id="IPR011600">
    <property type="entry name" value="Pept_C14_caspase"/>
</dbReference>
<dbReference type="Proteomes" id="UP000622317">
    <property type="component" value="Unassembled WGS sequence"/>
</dbReference>
<evidence type="ECO:0000313" key="6">
    <source>
        <dbReference type="Proteomes" id="UP000622317"/>
    </source>
</evidence>
<feature type="compositionally biased region" description="Low complexity" evidence="2">
    <location>
        <begin position="370"/>
        <end position="379"/>
    </location>
</feature>
<dbReference type="AlphaFoldDB" id="A0A927IGF6"/>
<gene>
    <name evidence="5" type="ORF">IEN85_03890</name>
</gene>
<dbReference type="InterPro" id="IPR029030">
    <property type="entry name" value="Caspase-like_dom_sf"/>
</dbReference>
<protein>
    <submittedName>
        <fullName evidence="5">Caspase family protein</fullName>
    </submittedName>
</protein>
<name>A0A927IGF6_9BACT</name>
<evidence type="ECO:0000256" key="3">
    <source>
        <dbReference type="SAM" id="Phobius"/>
    </source>
</evidence>
<evidence type="ECO:0000259" key="4">
    <source>
        <dbReference type="PROSITE" id="PS50222"/>
    </source>
</evidence>
<accession>A0A927IGF6</accession>
<dbReference type="InterPro" id="IPR002048">
    <property type="entry name" value="EF_hand_dom"/>
</dbReference>
<evidence type="ECO:0000256" key="2">
    <source>
        <dbReference type="SAM" id="MobiDB-lite"/>
    </source>
</evidence>
<reference evidence="5" key="1">
    <citation type="submission" date="2020-09" db="EMBL/GenBank/DDBJ databases">
        <title>Pelagicoccus enzymogenes sp. nov. with an EPS production, isolated from marine sediment.</title>
        <authorList>
            <person name="Feng X."/>
        </authorList>
    </citation>
    <scope>NUCLEOTIDE SEQUENCE</scope>
    <source>
        <strain evidence="5">NFK12</strain>
    </source>
</reference>
<dbReference type="RefSeq" id="WP_191615751.1">
    <property type="nucleotide sequence ID" value="NZ_JACYFG010000006.1"/>
</dbReference>
<dbReference type="PANTHER" id="PTHR22576">
    <property type="entry name" value="MUCOSA ASSOCIATED LYMPHOID TISSUE LYMPHOMA TRANSLOCATION PROTEIN 1/PARACASPASE"/>
    <property type="match status" value="1"/>
</dbReference>
<feature type="region of interest" description="Disordered" evidence="2">
    <location>
        <begin position="355"/>
        <end position="390"/>
    </location>
</feature>
<comment type="caution">
    <text evidence="5">The sequence shown here is derived from an EMBL/GenBank/DDBJ whole genome shotgun (WGS) entry which is preliminary data.</text>
</comment>
<keyword evidence="1" id="KW-0175">Coiled coil</keyword>
<feature type="domain" description="EF-hand" evidence="4">
    <location>
        <begin position="212"/>
        <end position="236"/>
    </location>
</feature>
<keyword evidence="3" id="KW-1133">Transmembrane helix</keyword>
<organism evidence="5 6">
    <name type="scientific">Pelagicoccus enzymogenes</name>
    <dbReference type="NCBI Taxonomy" id="2773457"/>
    <lineage>
        <taxon>Bacteria</taxon>
        <taxon>Pseudomonadati</taxon>
        <taxon>Verrucomicrobiota</taxon>
        <taxon>Opitutia</taxon>
        <taxon>Puniceicoccales</taxon>
        <taxon>Pelagicoccaceae</taxon>
        <taxon>Pelagicoccus</taxon>
    </lineage>
</organism>
<dbReference type="GO" id="GO:0004197">
    <property type="term" value="F:cysteine-type endopeptidase activity"/>
    <property type="evidence" value="ECO:0007669"/>
    <property type="project" value="InterPro"/>
</dbReference>
<dbReference type="GO" id="GO:0006508">
    <property type="term" value="P:proteolysis"/>
    <property type="evidence" value="ECO:0007669"/>
    <property type="project" value="InterPro"/>
</dbReference>
<dbReference type="PROSITE" id="PS00018">
    <property type="entry name" value="EF_HAND_1"/>
    <property type="match status" value="1"/>
</dbReference>
<feature type="coiled-coil region" evidence="1">
    <location>
        <begin position="270"/>
        <end position="298"/>
    </location>
</feature>
<dbReference type="PANTHER" id="PTHR22576:SF37">
    <property type="entry name" value="MUCOSA-ASSOCIATED LYMPHOID TISSUE LYMPHOMA TRANSLOCATION PROTEIN 1"/>
    <property type="match status" value="1"/>
</dbReference>
<evidence type="ECO:0000256" key="1">
    <source>
        <dbReference type="SAM" id="Coils"/>
    </source>
</evidence>
<dbReference type="Pfam" id="PF00656">
    <property type="entry name" value="Peptidase_C14"/>
    <property type="match status" value="1"/>
</dbReference>
<feature type="transmembrane region" description="Helical" evidence="3">
    <location>
        <begin position="399"/>
        <end position="421"/>
    </location>
</feature>